<protein>
    <submittedName>
        <fullName evidence="2">Uncharacterized protein</fullName>
    </submittedName>
</protein>
<reference evidence="2 3" key="1">
    <citation type="submission" date="2014-04" db="EMBL/GenBank/DDBJ databases">
        <title>Evolutionary Origins and Diversification of the Mycorrhizal Mutualists.</title>
        <authorList>
            <consortium name="DOE Joint Genome Institute"/>
            <consortium name="Mycorrhizal Genomics Consortium"/>
            <person name="Kohler A."/>
            <person name="Kuo A."/>
            <person name="Nagy L.G."/>
            <person name="Floudas D."/>
            <person name="Copeland A."/>
            <person name="Barry K.W."/>
            <person name="Cichocki N."/>
            <person name="Veneault-Fourrey C."/>
            <person name="LaButti K."/>
            <person name="Lindquist E.A."/>
            <person name="Lipzen A."/>
            <person name="Lundell T."/>
            <person name="Morin E."/>
            <person name="Murat C."/>
            <person name="Riley R."/>
            <person name="Ohm R."/>
            <person name="Sun H."/>
            <person name="Tunlid A."/>
            <person name="Henrissat B."/>
            <person name="Grigoriev I.V."/>
            <person name="Hibbett D.S."/>
            <person name="Martin F."/>
        </authorList>
    </citation>
    <scope>NUCLEOTIDE SEQUENCE [LARGE SCALE GENOMIC DNA]</scope>
    <source>
        <strain evidence="2 3">MD-312</strain>
    </source>
</reference>
<evidence type="ECO:0000256" key="1">
    <source>
        <dbReference type="SAM" id="MobiDB-lite"/>
    </source>
</evidence>
<proteinExistence type="predicted"/>
<dbReference type="Proteomes" id="UP000053820">
    <property type="component" value="Unassembled WGS sequence"/>
</dbReference>
<dbReference type="HOGENOM" id="CLU_2306519_0_0_1"/>
<name>A0A0C9V8G4_9AGAM</name>
<feature type="region of interest" description="Disordered" evidence="1">
    <location>
        <begin position="32"/>
        <end position="80"/>
    </location>
</feature>
<organism evidence="2 3">
    <name type="scientific">Hydnomerulius pinastri MD-312</name>
    <dbReference type="NCBI Taxonomy" id="994086"/>
    <lineage>
        <taxon>Eukaryota</taxon>
        <taxon>Fungi</taxon>
        <taxon>Dikarya</taxon>
        <taxon>Basidiomycota</taxon>
        <taxon>Agaricomycotina</taxon>
        <taxon>Agaricomycetes</taxon>
        <taxon>Agaricomycetidae</taxon>
        <taxon>Boletales</taxon>
        <taxon>Boletales incertae sedis</taxon>
        <taxon>Leucogyrophana</taxon>
    </lineage>
</organism>
<accession>A0A0C9V8G4</accession>
<dbReference type="AlphaFoldDB" id="A0A0C9V8G4"/>
<dbReference type="EMBL" id="KN839858">
    <property type="protein sequence ID" value="KIJ61989.1"/>
    <property type="molecule type" value="Genomic_DNA"/>
</dbReference>
<sequence length="100" mass="11024">MQNQATCRPVFAPGPNPMTREEIPILLERQAHRKTSGYSPSAMTKGLGGKCPSRPGCVGPLNRKISTRSKDGGRATPKLKTWKPSKDAAYRRLFMIELQA</sequence>
<evidence type="ECO:0000313" key="3">
    <source>
        <dbReference type="Proteomes" id="UP000053820"/>
    </source>
</evidence>
<gene>
    <name evidence="2" type="ORF">HYDPIDRAFT_115130</name>
</gene>
<keyword evidence="3" id="KW-1185">Reference proteome</keyword>
<evidence type="ECO:0000313" key="2">
    <source>
        <dbReference type="EMBL" id="KIJ61989.1"/>
    </source>
</evidence>